<dbReference type="RefSeq" id="WP_138190367.1">
    <property type="nucleotide sequence ID" value="NZ_VBWP01000002.1"/>
</dbReference>
<gene>
    <name evidence="1" type="primary">nrdI</name>
    <name evidence="1" type="ORF">FEZ08_03700</name>
</gene>
<organism evidence="1 2">
    <name type="scientific">Culicoidibacter larvae</name>
    <dbReference type="NCBI Taxonomy" id="2579976"/>
    <lineage>
        <taxon>Bacteria</taxon>
        <taxon>Bacillati</taxon>
        <taxon>Bacillota</taxon>
        <taxon>Culicoidibacteria</taxon>
        <taxon>Culicoidibacterales</taxon>
        <taxon>Culicoidibacteraceae</taxon>
        <taxon>Culicoidibacter</taxon>
    </lineage>
</organism>
<sequence length="123" mass="13406">MLVVYASKTGNIGRFVKKLPDTMTTLQIKTGEEKIDEPCVLLTYTTGIGETPKEVAAFCAQNHQHIVGVVGSGNRNWGDAYCKAAESLSAEYGFPVLYKFELSGRINDLDAFISVVDEIADTI</sequence>
<evidence type="ECO:0000313" key="1">
    <source>
        <dbReference type="EMBL" id="TLG76730.1"/>
    </source>
</evidence>
<dbReference type="PANTHER" id="PTHR37297:SF1">
    <property type="entry name" value="PROTEIN NRDI"/>
    <property type="match status" value="1"/>
</dbReference>
<proteinExistence type="predicted"/>
<reference evidence="1 2" key="1">
    <citation type="submission" date="2019-05" db="EMBL/GenBank/DDBJ databases">
        <title>Culicoidintestinum kansasii gen. nov., sp. nov. from the gastrointestinal tract of the biting midge, Culicoides sonorensis.</title>
        <authorList>
            <person name="Neupane S."/>
            <person name="Ghosh A."/>
            <person name="Gunther S."/>
            <person name="Martin K."/>
            <person name="Zurek L."/>
        </authorList>
    </citation>
    <scope>NUCLEOTIDE SEQUENCE [LARGE SCALE GENOMIC DNA]</scope>
    <source>
        <strain evidence="1 2">CS-1</strain>
    </source>
</reference>
<dbReference type="PIRSF" id="PIRSF005087">
    <property type="entry name" value="NrdI"/>
    <property type="match status" value="1"/>
</dbReference>
<dbReference type="NCBIfam" id="TIGR00333">
    <property type="entry name" value="nrdI"/>
    <property type="match status" value="1"/>
</dbReference>
<dbReference type="Gene3D" id="3.40.50.360">
    <property type="match status" value="1"/>
</dbReference>
<dbReference type="InParanoid" id="A0A5R8QG98"/>
<evidence type="ECO:0000313" key="2">
    <source>
        <dbReference type="Proteomes" id="UP000306912"/>
    </source>
</evidence>
<dbReference type="Pfam" id="PF07972">
    <property type="entry name" value="Flavodoxin_NdrI"/>
    <property type="match status" value="1"/>
</dbReference>
<dbReference type="InterPro" id="IPR004465">
    <property type="entry name" value="RNR_NrdI"/>
</dbReference>
<dbReference type="AlphaFoldDB" id="A0A5R8QG98"/>
<comment type="caution">
    <text evidence="1">The sequence shown here is derived from an EMBL/GenBank/DDBJ whole genome shotgun (WGS) entry which is preliminary data.</text>
</comment>
<dbReference type="InterPro" id="IPR029039">
    <property type="entry name" value="Flavoprotein-like_sf"/>
</dbReference>
<dbReference type="EMBL" id="VBWP01000002">
    <property type="protein sequence ID" value="TLG76730.1"/>
    <property type="molecule type" value="Genomic_DNA"/>
</dbReference>
<dbReference type="PANTHER" id="PTHR37297">
    <property type="entry name" value="PROTEIN NRDI"/>
    <property type="match status" value="1"/>
</dbReference>
<protein>
    <submittedName>
        <fullName evidence="1">Class Ib ribonucleoside-diphosphate reductase assembly flavoprotein NrdI</fullName>
    </submittedName>
</protein>
<accession>A0A5R8QG98</accession>
<dbReference type="SUPFAM" id="SSF52218">
    <property type="entry name" value="Flavoproteins"/>
    <property type="match status" value="1"/>
</dbReference>
<name>A0A5R8QG98_9FIRM</name>
<dbReference type="GO" id="GO:0010181">
    <property type="term" value="F:FMN binding"/>
    <property type="evidence" value="ECO:0007669"/>
    <property type="project" value="InterPro"/>
</dbReference>
<dbReference type="Proteomes" id="UP000306912">
    <property type="component" value="Unassembled WGS sequence"/>
</dbReference>
<dbReference type="OrthoDB" id="350535at2"/>
<keyword evidence="2" id="KW-1185">Reference proteome</keyword>